<feature type="compositionally biased region" description="Basic and acidic residues" evidence="1">
    <location>
        <begin position="86"/>
        <end position="99"/>
    </location>
</feature>
<dbReference type="AlphaFoldDB" id="A0AAN7VDM8"/>
<feature type="compositionally biased region" description="Low complexity" evidence="1">
    <location>
        <begin position="330"/>
        <end position="342"/>
    </location>
</feature>
<name>A0AAN7VDM8_9COLE</name>
<protein>
    <recommendedName>
        <fullName evidence="2">DUF4780 domain-containing protein</fullName>
    </recommendedName>
</protein>
<feature type="domain" description="DUF4780" evidence="2">
    <location>
        <begin position="138"/>
        <end position="314"/>
    </location>
</feature>
<dbReference type="EMBL" id="JAVRBK010000005">
    <property type="protein sequence ID" value="KAK5644289.1"/>
    <property type="molecule type" value="Genomic_DNA"/>
</dbReference>
<evidence type="ECO:0000313" key="5">
    <source>
        <dbReference type="Proteomes" id="UP001329430"/>
    </source>
</evidence>
<evidence type="ECO:0000259" key="2">
    <source>
        <dbReference type="Pfam" id="PF16012"/>
    </source>
</evidence>
<proteinExistence type="predicted"/>
<evidence type="ECO:0000313" key="4">
    <source>
        <dbReference type="EMBL" id="KAK5645192.1"/>
    </source>
</evidence>
<evidence type="ECO:0000313" key="3">
    <source>
        <dbReference type="EMBL" id="KAK5644289.1"/>
    </source>
</evidence>
<organism evidence="3 5">
    <name type="scientific">Pyrocoelia pectoralis</name>
    <dbReference type="NCBI Taxonomy" id="417401"/>
    <lineage>
        <taxon>Eukaryota</taxon>
        <taxon>Metazoa</taxon>
        <taxon>Ecdysozoa</taxon>
        <taxon>Arthropoda</taxon>
        <taxon>Hexapoda</taxon>
        <taxon>Insecta</taxon>
        <taxon>Pterygota</taxon>
        <taxon>Neoptera</taxon>
        <taxon>Endopterygota</taxon>
        <taxon>Coleoptera</taxon>
        <taxon>Polyphaga</taxon>
        <taxon>Elateriformia</taxon>
        <taxon>Elateroidea</taxon>
        <taxon>Lampyridae</taxon>
        <taxon>Lampyrinae</taxon>
        <taxon>Pyrocoelia</taxon>
    </lineage>
</organism>
<dbReference type="Pfam" id="PF16012">
    <property type="entry name" value="DUF4780"/>
    <property type="match status" value="1"/>
</dbReference>
<feature type="region of interest" description="Disordered" evidence="1">
    <location>
        <begin position="1"/>
        <end position="136"/>
    </location>
</feature>
<sequence>MDDLNPKNQPKGASQDTPQTELKVNAPQQPQRPRGKRISGAEQKRRRKARLAQLSQTGPTSSSNAAISRDPTTIESQAPSATSDQVGKRVDKSMKRQRSDTSTPTPPPKKKGRPQPQPTAGSSKAAHTHNRSYKEAAERQLRVAVIDTNNPVGKLSANQAEMVKNELAKIIDQLFYATESTTPAPTFKGWRYSGEILRISCENNYSLEWFKKVVSDLPPLWEAAHLKVVQEDCLQRLRKAAIWIPEEPEDLEVVKRRLEWQNPWANVGSWCVFHTAVNDQPPGRLIVFGIGEADQANLNAKGGKLNYRFSSLKVKVRNPAKPVGASTSAQPQKEPQQLPQEQLSEEKEASPPRLPRQPVVSECSNLSSSPGPITNWDEFANLEALLESESSNAE</sequence>
<dbReference type="InterPro" id="IPR031961">
    <property type="entry name" value="DUF4780"/>
</dbReference>
<feature type="compositionally biased region" description="Polar residues" evidence="1">
    <location>
        <begin position="362"/>
        <end position="372"/>
    </location>
</feature>
<keyword evidence="5" id="KW-1185">Reference proteome</keyword>
<dbReference type="EMBL" id="JAVRBK010000004">
    <property type="protein sequence ID" value="KAK5645192.1"/>
    <property type="molecule type" value="Genomic_DNA"/>
</dbReference>
<reference evidence="3 5" key="2">
    <citation type="journal article" date="2024" name="Insects">
        <title>An Improved Chromosome-Level Genome Assembly of the Firefly Pyrocoelia pectoralis.</title>
        <authorList>
            <person name="Fu X."/>
            <person name="Meyer-Rochow V.B."/>
            <person name="Ballantyne L."/>
            <person name="Zhu X."/>
        </authorList>
    </citation>
    <scope>NUCLEOTIDE SEQUENCE [LARGE SCALE GENOMIC DNA]</scope>
    <source>
        <strain evidence="3">XCY_ONT2</strain>
    </source>
</reference>
<comment type="caution">
    <text evidence="3">The sequence shown here is derived from an EMBL/GenBank/DDBJ whole genome shotgun (WGS) entry which is preliminary data.</text>
</comment>
<gene>
    <name evidence="4" type="ORF">RI129_006492</name>
    <name evidence="3" type="ORF">RI129_008134</name>
</gene>
<accession>A0AAN7VDM8</accession>
<feature type="compositionally biased region" description="Polar residues" evidence="1">
    <location>
        <begin position="1"/>
        <end position="31"/>
    </location>
</feature>
<dbReference type="Proteomes" id="UP001329430">
    <property type="component" value="Chromosome 4"/>
</dbReference>
<reference evidence="3" key="1">
    <citation type="submission" date="2023-06" db="EMBL/GenBank/DDBJ databases">
        <authorList>
            <person name="Fu X."/>
            <person name="Zhu X."/>
        </authorList>
    </citation>
    <scope>NUCLEOTIDE SEQUENCE</scope>
    <source>
        <strain evidence="3">XCY_ONT2</strain>
        <tissue evidence="3">Whole body</tissue>
    </source>
</reference>
<evidence type="ECO:0000256" key="1">
    <source>
        <dbReference type="SAM" id="MobiDB-lite"/>
    </source>
</evidence>
<feature type="compositionally biased region" description="Polar residues" evidence="1">
    <location>
        <begin position="53"/>
        <end position="85"/>
    </location>
</feature>
<feature type="region of interest" description="Disordered" evidence="1">
    <location>
        <begin position="320"/>
        <end position="374"/>
    </location>
</feature>
<dbReference type="Proteomes" id="UP001329430">
    <property type="component" value="Chromosome 5"/>
</dbReference>